<dbReference type="Pfam" id="PF01344">
    <property type="entry name" value="Kelch_1"/>
    <property type="match status" value="1"/>
</dbReference>
<keyword evidence="4" id="KW-0732">Signal</keyword>
<dbReference type="PROSITE" id="PS50093">
    <property type="entry name" value="PKD"/>
    <property type="match status" value="1"/>
</dbReference>
<feature type="domain" description="PKD" evidence="5">
    <location>
        <begin position="142"/>
        <end position="229"/>
    </location>
</feature>
<reference evidence="6 7" key="1">
    <citation type="submission" date="2019-08" db="EMBL/GenBank/DDBJ databases">
        <title>Archangium and Cystobacter genomes.</title>
        <authorList>
            <person name="Chen I.-C.K."/>
            <person name="Wielgoss S."/>
        </authorList>
    </citation>
    <scope>NUCLEOTIDE SEQUENCE [LARGE SCALE GENOMIC DNA]</scope>
    <source>
        <strain evidence="6 7">Cbm 6</strain>
    </source>
</reference>
<dbReference type="Pfam" id="PF17963">
    <property type="entry name" value="Big_9"/>
    <property type="match status" value="1"/>
</dbReference>
<dbReference type="SUPFAM" id="SSF49299">
    <property type="entry name" value="PKD domain"/>
    <property type="match status" value="1"/>
</dbReference>
<dbReference type="PROSITE" id="PS51257">
    <property type="entry name" value="PROKAR_LIPOPROTEIN"/>
    <property type="match status" value="1"/>
</dbReference>
<dbReference type="SUPFAM" id="SSF117281">
    <property type="entry name" value="Kelch motif"/>
    <property type="match status" value="2"/>
</dbReference>
<sequence length="669" mass="67839">MSLLRLSAVLSLVLVWLTGCEPAAPAGTSATGAMRLAIALPMAAPGDVSRVTVTVSGSDMASQSTDLMLTDGAWGGVLGRIPAGERRTFKAQAFNAANVLRYEGRAEDVTVTAGVTGLVSLMLQDVTLPPPFTNEAPLVDSLVATPTSVVPGGTVSLSASAHDPNAGDSVSYAWTAPAGSFAAPTQASTTWTASMTQGVVKLSLTVSDSRGAALTVSLTVTVSAGSGAQEVRVDFNTVPGVVGLTSSQSVLDVGQQTALSVSASDADGDTLSYQWSATCAGSFSGATSSSATFTPSALPTGACNNCQLSVVVKDGRGGQNTGSLALCVTKDAIPRIPASWNPTSSMATVRGSPQATLLLNGKVLVTGGYTNNGAVATAEVYDPATGSWSPTGSMSQVRGKHTATRLLNGKVLVTGGGLSSADEMKTELYDPATGRWSPTGSLSVLHSNYRATLLSNGKVLISGGSYETAEVYDPATGSWTSAGSMVLPRYSPSATLLPSGKVLVAGGTSIRGGDQSTAEVYDPTSNTWSPTGSMSIPRSSHTATLLPSGKVLVSGGYHVGSGNQVMAEVYDPATGTWSPAGSMSTPRSAHTATLLPSGKVLVSGGFDMISIATAELYDPATGTWSSTATMLFPRYAHPATLLSTGKVLVMGGSSDTDYHASAELYDPGT</sequence>
<feature type="chain" id="PRO_5046566664" evidence="4">
    <location>
        <begin position="24"/>
        <end position="669"/>
    </location>
</feature>
<dbReference type="InterPro" id="IPR015915">
    <property type="entry name" value="Kelch-typ_b-propeller"/>
</dbReference>
<dbReference type="Gene3D" id="2.60.40.10">
    <property type="entry name" value="Immunoglobulins"/>
    <property type="match status" value="2"/>
</dbReference>
<dbReference type="InterPro" id="IPR006652">
    <property type="entry name" value="Kelch_1"/>
</dbReference>
<dbReference type="PANTHER" id="PTHR46344">
    <property type="entry name" value="OS02G0202900 PROTEIN"/>
    <property type="match status" value="1"/>
</dbReference>
<dbReference type="RefSeq" id="WP_395803687.1">
    <property type="nucleotide sequence ID" value="NZ_CP043494.1"/>
</dbReference>
<dbReference type="InterPro" id="IPR013783">
    <property type="entry name" value="Ig-like_fold"/>
</dbReference>
<protein>
    <submittedName>
        <fullName evidence="6">Kelch-like protein</fullName>
    </submittedName>
</protein>
<dbReference type="Gene3D" id="2.130.10.80">
    <property type="entry name" value="Galactose oxidase/kelch, beta-propeller"/>
    <property type="match status" value="3"/>
</dbReference>
<dbReference type="Proteomes" id="UP001611383">
    <property type="component" value="Chromosome"/>
</dbReference>
<dbReference type="SMART" id="SM00612">
    <property type="entry name" value="Kelch"/>
    <property type="match status" value="6"/>
</dbReference>
<feature type="region of interest" description="Disordered" evidence="3">
    <location>
        <begin position="514"/>
        <end position="537"/>
    </location>
</feature>
<gene>
    <name evidence="6" type="ORF">F0U60_27195</name>
</gene>
<dbReference type="PANTHER" id="PTHR46344:SF27">
    <property type="entry name" value="KELCH REPEAT SUPERFAMILY PROTEIN"/>
    <property type="match status" value="1"/>
</dbReference>
<keyword evidence="1" id="KW-0880">Kelch repeat</keyword>
<organism evidence="6 7">
    <name type="scientific">Archangium minus</name>
    <dbReference type="NCBI Taxonomy" id="83450"/>
    <lineage>
        <taxon>Bacteria</taxon>
        <taxon>Pseudomonadati</taxon>
        <taxon>Myxococcota</taxon>
        <taxon>Myxococcia</taxon>
        <taxon>Myxococcales</taxon>
        <taxon>Cystobacterineae</taxon>
        <taxon>Archangiaceae</taxon>
        <taxon>Archangium</taxon>
    </lineage>
</organism>
<name>A0ABY9WW87_9BACT</name>
<evidence type="ECO:0000256" key="1">
    <source>
        <dbReference type="ARBA" id="ARBA00022441"/>
    </source>
</evidence>
<evidence type="ECO:0000313" key="7">
    <source>
        <dbReference type="Proteomes" id="UP001611383"/>
    </source>
</evidence>
<accession>A0ABY9WW87</accession>
<dbReference type="Pfam" id="PF22352">
    <property type="entry name" value="K319L-like_PKD"/>
    <property type="match status" value="1"/>
</dbReference>
<proteinExistence type="predicted"/>
<keyword evidence="7" id="KW-1185">Reference proteome</keyword>
<dbReference type="InterPro" id="IPR037293">
    <property type="entry name" value="Gal_Oxidase_central_sf"/>
</dbReference>
<dbReference type="InterPro" id="IPR035986">
    <property type="entry name" value="PKD_dom_sf"/>
</dbReference>
<keyword evidence="2" id="KW-0677">Repeat</keyword>
<feature type="signal peptide" evidence="4">
    <location>
        <begin position="1"/>
        <end position="23"/>
    </location>
</feature>
<evidence type="ECO:0000259" key="5">
    <source>
        <dbReference type="PROSITE" id="PS50093"/>
    </source>
</evidence>
<evidence type="ECO:0000313" key="6">
    <source>
        <dbReference type="EMBL" id="WNG47399.1"/>
    </source>
</evidence>
<dbReference type="Gene3D" id="2.120.10.80">
    <property type="entry name" value="Kelch-type beta propeller"/>
    <property type="match status" value="1"/>
</dbReference>
<evidence type="ECO:0000256" key="2">
    <source>
        <dbReference type="ARBA" id="ARBA00022737"/>
    </source>
</evidence>
<dbReference type="CDD" id="cd00146">
    <property type="entry name" value="PKD"/>
    <property type="match status" value="1"/>
</dbReference>
<dbReference type="InterPro" id="IPR000601">
    <property type="entry name" value="PKD_dom"/>
</dbReference>
<dbReference type="EMBL" id="CP043494">
    <property type="protein sequence ID" value="WNG47399.1"/>
    <property type="molecule type" value="Genomic_DNA"/>
</dbReference>
<dbReference type="Pfam" id="PF24681">
    <property type="entry name" value="Kelch_KLHDC2_KLHL20_DRC7"/>
    <property type="match status" value="1"/>
</dbReference>
<evidence type="ECO:0000256" key="4">
    <source>
        <dbReference type="SAM" id="SignalP"/>
    </source>
</evidence>
<evidence type="ECO:0000256" key="3">
    <source>
        <dbReference type="SAM" id="MobiDB-lite"/>
    </source>
</evidence>